<protein>
    <submittedName>
        <fullName evidence="2">Uncharacterized protein</fullName>
    </submittedName>
</protein>
<evidence type="ECO:0000313" key="4">
    <source>
        <dbReference type="Proteomes" id="UP000295134"/>
    </source>
</evidence>
<organism evidence="2 4">
    <name type="scientific">Arsenophonus nasoniae</name>
    <name type="common">son-killer infecting Nasonia vitripennis</name>
    <dbReference type="NCBI Taxonomy" id="638"/>
    <lineage>
        <taxon>Bacteria</taxon>
        <taxon>Pseudomonadati</taxon>
        <taxon>Pseudomonadota</taxon>
        <taxon>Gammaproteobacteria</taxon>
        <taxon>Enterobacterales</taxon>
        <taxon>Morganellaceae</taxon>
        <taxon>Arsenophonus</taxon>
    </lineage>
</organism>
<keyword evidence="1" id="KW-0472">Membrane</keyword>
<dbReference type="KEGG" id="ans:ArsFIN_44520"/>
<evidence type="ECO:0000256" key="1">
    <source>
        <dbReference type="SAM" id="Phobius"/>
    </source>
</evidence>
<dbReference type="Proteomes" id="UP000295134">
    <property type="component" value="Plasmid pArsFIN2"/>
</dbReference>
<dbReference type="EMBL" id="CP123524">
    <property type="protein sequence ID" value="WGM08085.1"/>
    <property type="molecule type" value="Genomic_DNA"/>
</dbReference>
<dbReference type="Proteomes" id="UP001177592">
    <property type="component" value="Plasmid paNv_CAN1"/>
</dbReference>
<evidence type="ECO:0000313" key="3">
    <source>
        <dbReference type="EMBL" id="WGM08085.1"/>
    </source>
</evidence>
<keyword evidence="2" id="KW-0614">Plasmid</keyword>
<keyword evidence="1" id="KW-1133">Transmembrane helix</keyword>
<keyword evidence="5" id="KW-1185">Reference proteome</keyword>
<evidence type="ECO:0000313" key="2">
    <source>
        <dbReference type="EMBL" id="QBY45841.1"/>
    </source>
</evidence>
<geneLocation type="plasmid" evidence="2">
    <name>pArsFIN2</name>
</geneLocation>
<feature type="transmembrane region" description="Helical" evidence="1">
    <location>
        <begin position="35"/>
        <end position="57"/>
    </location>
</feature>
<evidence type="ECO:0000313" key="5">
    <source>
        <dbReference type="Proteomes" id="UP001177592"/>
    </source>
</evidence>
<keyword evidence="1" id="KW-0812">Transmembrane</keyword>
<proteinExistence type="predicted"/>
<geneLocation type="plasmid" evidence="4">
    <name>parsfin2</name>
</geneLocation>
<gene>
    <name evidence="2" type="ORF">ArsFIN_44520</name>
    <name evidence="3" type="ORF">QE258_21345</name>
</gene>
<dbReference type="RefSeq" id="WP_135678451.1">
    <property type="nucleotide sequence ID" value="NZ_CP038614.1"/>
</dbReference>
<reference evidence="2 4" key="1">
    <citation type="submission" date="2019-03" db="EMBL/GenBank/DDBJ databases">
        <title>Long-read sequencing reveals hyperdense prophage content in a complex bacterial symbiont genome.</title>
        <authorList>
            <person name="Frost C.L."/>
            <person name="Siozios S."/>
            <person name="Nadal-Jimenez P."/>
            <person name="Brockhurst M.A."/>
            <person name="King K.C."/>
            <person name="Darby A.C."/>
            <person name="Hurst G.D.D."/>
        </authorList>
    </citation>
    <scope>NUCLEOTIDE SEQUENCE [LARGE SCALE GENOMIC DNA]</scope>
    <source>
        <strain evidence="2 4">FIN</strain>
        <plasmid evidence="4">parsfin2</plasmid>
        <plasmid evidence="2">pArsFIN2</plasmid>
    </source>
</reference>
<name>A0A4P7L027_9GAMM</name>
<reference evidence="3" key="2">
    <citation type="submission" date="2023-04" db="EMBL/GenBank/DDBJ databases">
        <title>Genome dynamics across the evolutionary transition to endosymbiosis.</title>
        <authorList>
            <person name="Siozios S."/>
            <person name="Nadal-Jimenez P."/>
            <person name="Azagi T."/>
            <person name="Sprong H."/>
            <person name="Frost C.L."/>
            <person name="Parratt S.R."/>
            <person name="Taylor G."/>
            <person name="Brettell L."/>
            <person name="Lew K.C."/>
            <person name="Croft L."/>
            <person name="King K.C."/>
            <person name="Brockhurst M.A."/>
            <person name="Hypsa V."/>
            <person name="Novakova E."/>
            <person name="Darby A.C."/>
            <person name="Hurst G.D.D."/>
        </authorList>
    </citation>
    <scope>NUCLEOTIDE SEQUENCE</scope>
    <source>
        <strain evidence="3">ANv_CAN</strain>
        <plasmid evidence="3">paNv_CAN1</plasmid>
    </source>
</reference>
<sequence>MSEKVKALHDVEIEKIRAEISKLMAETSKINKETIWYPIAVSASLVAAVAGITAIIIKFI</sequence>
<accession>A0A4P7L027</accession>
<dbReference type="GeneID" id="39751896"/>
<dbReference type="EMBL" id="CP038614">
    <property type="protein sequence ID" value="QBY45841.1"/>
    <property type="molecule type" value="Genomic_DNA"/>
</dbReference>
<dbReference type="AlphaFoldDB" id="A0A4P7L027"/>
<geneLocation type="plasmid" evidence="3 5">
    <name>paNv_CAN1</name>
</geneLocation>